<dbReference type="Gene3D" id="3.30.479.30">
    <property type="entry name" value="Band 7 domain"/>
    <property type="match status" value="1"/>
</dbReference>
<dbReference type="InterPro" id="IPR001972">
    <property type="entry name" value="Stomatin_HflK_fam"/>
</dbReference>
<evidence type="ECO:0000256" key="1">
    <source>
        <dbReference type="ARBA" id="ARBA00004167"/>
    </source>
</evidence>
<accession>A0A369UTX9</accession>
<dbReference type="InterPro" id="IPR043202">
    <property type="entry name" value="Band-7_stomatin-like"/>
</dbReference>
<comment type="caution">
    <text evidence="4">The sequence shown here is derived from an EMBL/GenBank/DDBJ whole genome shotgun (WGS) entry which is preliminary data.</text>
</comment>
<organism evidence="4 5">
    <name type="scientific">Dyella tabacisoli</name>
    <dbReference type="NCBI Taxonomy" id="2282381"/>
    <lineage>
        <taxon>Bacteria</taxon>
        <taxon>Pseudomonadati</taxon>
        <taxon>Pseudomonadota</taxon>
        <taxon>Gammaproteobacteria</taxon>
        <taxon>Lysobacterales</taxon>
        <taxon>Rhodanobacteraceae</taxon>
        <taxon>Dyella</taxon>
    </lineage>
</organism>
<dbReference type="InterPro" id="IPR001107">
    <property type="entry name" value="Band_7"/>
</dbReference>
<dbReference type="CDD" id="cd08826">
    <property type="entry name" value="SPFH_eoslipins_u1"/>
    <property type="match status" value="1"/>
</dbReference>
<feature type="domain" description="Band 7" evidence="3">
    <location>
        <begin position="18"/>
        <end position="175"/>
    </location>
</feature>
<dbReference type="PRINTS" id="PR00721">
    <property type="entry name" value="STOMATIN"/>
</dbReference>
<dbReference type="InterPro" id="IPR036013">
    <property type="entry name" value="Band_7/SPFH_dom_sf"/>
</dbReference>
<sequence>MYGFFGIVVVAVMALLFLSIKVLPEYQRGVVLTLGRYTGTKGPGLVLLIPIIQRMMRVDLRVTVMDVPPQDVISRDNVSVRVNAVVYFRVVEPDKSMLQVANFFQATSQLAQTRLRSVLGQHELDEILSQRDSINHSLQQILDEATDPWGIKITNVEIKDVDLNETMVRAIARQAEAERERRAKVIHAEGEMQAAEKLRDAAAMLSQQPQALQLRYLQTLADMSSNGKSSTIVFPLPLDLIRPLLDNLPHISVPPSSHESRG</sequence>
<evidence type="ECO:0000256" key="2">
    <source>
        <dbReference type="ARBA" id="ARBA00008164"/>
    </source>
</evidence>
<reference evidence="4 5" key="1">
    <citation type="submission" date="2018-07" db="EMBL/GenBank/DDBJ databases">
        <title>Dyella tabacisoli L4-6T, whole genome shotgun sequence.</title>
        <authorList>
            <person name="Zhou X.-K."/>
            <person name="Li W.-J."/>
            <person name="Duan Y.-Q."/>
        </authorList>
    </citation>
    <scope>NUCLEOTIDE SEQUENCE [LARGE SCALE GENOMIC DNA]</scope>
    <source>
        <strain evidence="4 5">L4-6</strain>
    </source>
</reference>
<dbReference type="RefSeq" id="WP_114845656.1">
    <property type="nucleotide sequence ID" value="NZ_JBHSPE010000005.1"/>
</dbReference>
<dbReference type="AlphaFoldDB" id="A0A369UTX9"/>
<evidence type="ECO:0000313" key="5">
    <source>
        <dbReference type="Proteomes" id="UP000253782"/>
    </source>
</evidence>
<name>A0A369UTX9_9GAMM</name>
<dbReference type="GO" id="GO:0098552">
    <property type="term" value="C:side of membrane"/>
    <property type="evidence" value="ECO:0007669"/>
    <property type="project" value="UniProtKB-ARBA"/>
</dbReference>
<dbReference type="FunFam" id="3.30.479.30:FF:000004">
    <property type="entry name" value="Putative membrane protease family, stomatin"/>
    <property type="match status" value="1"/>
</dbReference>
<dbReference type="SUPFAM" id="SSF117892">
    <property type="entry name" value="Band 7/SPFH domain"/>
    <property type="match status" value="1"/>
</dbReference>
<dbReference type="PANTHER" id="PTHR10264:SF19">
    <property type="entry name" value="AT06885P-RELATED"/>
    <property type="match status" value="1"/>
</dbReference>
<dbReference type="GO" id="GO:0005886">
    <property type="term" value="C:plasma membrane"/>
    <property type="evidence" value="ECO:0007669"/>
    <property type="project" value="InterPro"/>
</dbReference>
<comment type="subcellular location">
    <subcellularLocation>
        <location evidence="1">Membrane</location>
        <topology evidence="1">Single-pass membrane protein</topology>
    </subcellularLocation>
</comment>
<evidence type="ECO:0000259" key="3">
    <source>
        <dbReference type="SMART" id="SM00244"/>
    </source>
</evidence>
<dbReference type="Gene3D" id="6.10.250.2090">
    <property type="match status" value="1"/>
</dbReference>
<protein>
    <submittedName>
        <fullName evidence="4">Slipin family protein</fullName>
    </submittedName>
</protein>
<proteinExistence type="inferred from homology"/>
<dbReference type="Pfam" id="PF01145">
    <property type="entry name" value="Band_7"/>
    <property type="match status" value="1"/>
</dbReference>
<dbReference type="PANTHER" id="PTHR10264">
    <property type="entry name" value="BAND 7 PROTEIN-RELATED"/>
    <property type="match status" value="1"/>
</dbReference>
<dbReference type="OrthoDB" id="9809197at2"/>
<comment type="similarity">
    <text evidence="2">Belongs to the band 7/mec-2 family.</text>
</comment>
<dbReference type="Proteomes" id="UP000253782">
    <property type="component" value="Unassembled WGS sequence"/>
</dbReference>
<dbReference type="SMART" id="SM00244">
    <property type="entry name" value="PHB"/>
    <property type="match status" value="1"/>
</dbReference>
<keyword evidence="5" id="KW-1185">Reference proteome</keyword>
<evidence type="ECO:0000313" key="4">
    <source>
        <dbReference type="EMBL" id="RDD81789.1"/>
    </source>
</evidence>
<gene>
    <name evidence="4" type="ORF">DVJ77_11600</name>
</gene>
<dbReference type="EMBL" id="QQAH01000009">
    <property type="protein sequence ID" value="RDD81789.1"/>
    <property type="molecule type" value="Genomic_DNA"/>
</dbReference>